<dbReference type="KEGG" id="rbg:BG454_08145"/>
<dbReference type="InterPro" id="IPR045599">
    <property type="entry name" value="DUF6456"/>
</dbReference>
<dbReference type="Proteomes" id="UP000228948">
    <property type="component" value="Chromosome"/>
</dbReference>
<name>A0A2K8KMH2_9RHOB</name>
<reference evidence="3 4" key="1">
    <citation type="submission" date="2017-11" db="EMBL/GenBank/DDBJ databases">
        <title>Revised Sequence and Annotation of the Rhodobaca barguzinensis strain alga05 Genome.</title>
        <authorList>
            <person name="Kopejtka K."/>
            <person name="Tomasch J.M."/>
            <person name="Bunk B."/>
            <person name="Koblizek M."/>
        </authorList>
    </citation>
    <scope>NUCLEOTIDE SEQUENCE [LARGE SCALE GENOMIC DNA]</scope>
    <source>
        <strain evidence="4">alga05</strain>
    </source>
</reference>
<keyword evidence="4" id="KW-1185">Reference proteome</keyword>
<evidence type="ECO:0000256" key="1">
    <source>
        <dbReference type="SAM" id="MobiDB-lite"/>
    </source>
</evidence>
<dbReference type="EMBL" id="CP024899">
    <property type="protein sequence ID" value="ATX67760.1"/>
    <property type="molecule type" value="Genomic_DNA"/>
</dbReference>
<dbReference type="STRING" id="441209.GCA_001870665_01406"/>
<gene>
    <name evidence="3" type="ORF">BG454_08145</name>
</gene>
<organism evidence="3 4">
    <name type="scientific">Roseinatronobacter bogoriensis subsp. barguzinensis</name>
    <dbReference type="NCBI Taxonomy" id="441209"/>
    <lineage>
        <taxon>Bacteria</taxon>
        <taxon>Pseudomonadati</taxon>
        <taxon>Pseudomonadota</taxon>
        <taxon>Alphaproteobacteria</taxon>
        <taxon>Rhodobacterales</taxon>
        <taxon>Paracoccaceae</taxon>
        <taxon>Roseinatronobacter</taxon>
    </lineage>
</organism>
<evidence type="ECO:0000313" key="3">
    <source>
        <dbReference type="EMBL" id="ATX67760.1"/>
    </source>
</evidence>
<evidence type="ECO:0000259" key="2">
    <source>
        <dbReference type="Pfam" id="PF20057"/>
    </source>
</evidence>
<accession>A0A2K8KMH2</accession>
<evidence type="ECO:0000313" key="4">
    <source>
        <dbReference type="Proteomes" id="UP000228948"/>
    </source>
</evidence>
<feature type="region of interest" description="Disordered" evidence="1">
    <location>
        <begin position="63"/>
        <end position="89"/>
    </location>
</feature>
<feature type="domain" description="DUF6456" evidence="2">
    <location>
        <begin position="198"/>
        <end position="334"/>
    </location>
</feature>
<proteinExistence type="predicted"/>
<dbReference type="AlphaFoldDB" id="A0A2K8KMH2"/>
<dbReference type="Pfam" id="PF20057">
    <property type="entry name" value="DUF6456"/>
    <property type="match status" value="1"/>
</dbReference>
<dbReference type="OrthoDB" id="7476630at2"/>
<protein>
    <submittedName>
        <fullName evidence="3">Helix-turn-helix domain containing protein</fullName>
    </submittedName>
</protein>
<sequence length="344" mass="38351">MSDLVPVGVRLYLSHVAAGKSLRALGKDHGCHASTVLRQVRHLENRRDDPLVDDALRRLDHALRDMPDRLPEKDSTAMSPHSRDDDAPHDHAQLEQDAMLNLRHLTLEGALLIVATDLPKAVITCEDNDGIAQRISVMNRCVAEVMALNDWITCRKQGRVVSYVINPSGRLALRRYCDRNGLAFEPAVTPENQPARRVRYGGVESPVTVLARRRDKNGRPFLEQDLVQVAERLREDFVLAQLDGLTLQDAQGLMDVLERRKVPGPNIAPSGTKAARQRILDVLRDLGPGLGDMALRCCCRLEGVEAAEQAMGWSARSGKIVLRIALQRLCRYYNRKGDAQMMIG</sequence>